<dbReference type="InterPro" id="IPR004598">
    <property type="entry name" value="TFIIH_p52/Tfb2"/>
</dbReference>
<keyword evidence="3 8" id="KW-0227">DNA damage</keyword>
<evidence type="ECO:0000256" key="7">
    <source>
        <dbReference type="ARBA" id="ARBA00023242"/>
    </source>
</evidence>
<comment type="caution">
    <text evidence="10">The sequence shown here is derived from an EMBL/GenBank/DDBJ whole genome shotgun (WGS) entry which is preliminary data.</text>
</comment>
<dbReference type="EMBL" id="LHPF02000025">
    <property type="protein sequence ID" value="PSC69612.1"/>
    <property type="molecule type" value="Genomic_DNA"/>
</dbReference>
<dbReference type="STRING" id="554055.A0A2P6V699"/>
<accession>A0A2P6V699</accession>
<dbReference type="GO" id="GO:0003690">
    <property type="term" value="F:double-stranded DNA binding"/>
    <property type="evidence" value="ECO:0007669"/>
    <property type="project" value="TreeGrafter"/>
</dbReference>
<dbReference type="GO" id="GO:0000439">
    <property type="term" value="C:transcription factor TFIIH core complex"/>
    <property type="evidence" value="ECO:0007669"/>
    <property type="project" value="InterPro"/>
</dbReference>
<comment type="function">
    <text evidence="8">Component of the general transcription and DNA repair factor IIH (TFIIH) core complex which is involved in general and transcription-coupled nucleotide excision repair (NER) of damaged DNA.</text>
</comment>
<dbReference type="Pfam" id="PF18307">
    <property type="entry name" value="Tfb2_C"/>
    <property type="match status" value="1"/>
</dbReference>
<keyword evidence="5 8" id="KW-0804">Transcription</keyword>
<evidence type="ECO:0000259" key="9">
    <source>
        <dbReference type="Pfam" id="PF18307"/>
    </source>
</evidence>
<keyword evidence="7 8" id="KW-0539">Nucleus</keyword>
<evidence type="ECO:0000256" key="1">
    <source>
        <dbReference type="ARBA" id="ARBA00004123"/>
    </source>
</evidence>
<dbReference type="GO" id="GO:0005675">
    <property type="term" value="C:transcription factor TFIIH holo complex"/>
    <property type="evidence" value="ECO:0007669"/>
    <property type="project" value="TreeGrafter"/>
</dbReference>
<evidence type="ECO:0000256" key="4">
    <source>
        <dbReference type="ARBA" id="ARBA00023015"/>
    </source>
</evidence>
<dbReference type="Gene3D" id="3.30.70.2610">
    <property type="match status" value="1"/>
</dbReference>
<dbReference type="OrthoDB" id="364513at2759"/>
<evidence type="ECO:0000313" key="10">
    <source>
        <dbReference type="EMBL" id="PSC69612.1"/>
    </source>
</evidence>
<feature type="domain" description="Transcription factor Tfb2 C-terminal" evidence="9">
    <location>
        <begin position="394"/>
        <end position="461"/>
    </location>
</feature>
<dbReference type="AlphaFoldDB" id="A0A2P6V699"/>
<dbReference type="Proteomes" id="UP000239649">
    <property type="component" value="Unassembled WGS sequence"/>
</dbReference>
<gene>
    <name evidence="10" type="ORF">C2E20_6815</name>
</gene>
<protein>
    <recommendedName>
        <fullName evidence="8">RNA polymerase II transcription factor B subunit 2</fullName>
    </recommendedName>
</protein>
<proteinExistence type="inferred from homology"/>
<reference evidence="10 11" key="1">
    <citation type="journal article" date="2018" name="Plant J.">
        <title>Genome sequences of Chlorella sorokiniana UTEX 1602 and Micractinium conductrix SAG 241.80: implications to maltose excretion by a green alga.</title>
        <authorList>
            <person name="Arriola M.B."/>
            <person name="Velmurugan N."/>
            <person name="Zhang Y."/>
            <person name="Plunkett M.H."/>
            <person name="Hondzo H."/>
            <person name="Barney B.M."/>
        </authorList>
    </citation>
    <scope>NUCLEOTIDE SEQUENCE [LARGE SCALE GENOMIC DNA]</scope>
    <source>
        <strain evidence="10 11">SAG 241.80</strain>
    </source>
</reference>
<comment type="similarity">
    <text evidence="2 8">Belongs to the TFB2 family.</text>
</comment>
<keyword evidence="11" id="KW-1185">Reference proteome</keyword>
<evidence type="ECO:0000313" key="11">
    <source>
        <dbReference type="Proteomes" id="UP000239649"/>
    </source>
</evidence>
<keyword evidence="4 8" id="KW-0805">Transcription regulation</keyword>
<dbReference type="InterPro" id="IPR040662">
    <property type="entry name" value="Tfb2_C"/>
</dbReference>
<dbReference type="Pfam" id="PF03849">
    <property type="entry name" value="Tfb2"/>
    <property type="match status" value="1"/>
</dbReference>
<evidence type="ECO:0000256" key="6">
    <source>
        <dbReference type="ARBA" id="ARBA00023204"/>
    </source>
</evidence>
<organism evidence="10 11">
    <name type="scientific">Micractinium conductrix</name>
    <dbReference type="NCBI Taxonomy" id="554055"/>
    <lineage>
        <taxon>Eukaryota</taxon>
        <taxon>Viridiplantae</taxon>
        <taxon>Chlorophyta</taxon>
        <taxon>core chlorophytes</taxon>
        <taxon>Trebouxiophyceae</taxon>
        <taxon>Chlorellales</taxon>
        <taxon>Chlorellaceae</taxon>
        <taxon>Chlorella clade</taxon>
        <taxon>Micractinium</taxon>
    </lineage>
</organism>
<evidence type="ECO:0000256" key="3">
    <source>
        <dbReference type="ARBA" id="ARBA00022763"/>
    </source>
</evidence>
<dbReference type="GO" id="GO:0006289">
    <property type="term" value="P:nucleotide-excision repair"/>
    <property type="evidence" value="ECO:0007669"/>
    <property type="project" value="InterPro"/>
</dbReference>
<keyword evidence="6 8" id="KW-0234">DNA repair</keyword>
<evidence type="ECO:0000256" key="8">
    <source>
        <dbReference type="RuleBase" id="RU364024"/>
    </source>
</evidence>
<dbReference type="PANTHER" id="PTHR13152:SF0">
    <property type="entry name" value="GENERAL TRANSCRIPTION FACTOR IIH SUBUNIT 4"/>
    <property type="match status" value="1"/>
</dbReference>
<name>A0A2P6V699_9CHLO</name>
<evidence type="ECO:0000256" key="5">
    <source>
        <dbReference type="ARBA" id="ARBA00023163"/>
    </source>
</evidence>
<sequence length="470" mass="49374">MSLTTFFTELSGPQMEALFAQPYAAVALFRSLPPPARHVLLRFAWTSGEVSTALVSSWARPEAEGKLSGALRQLTALRLLSQAAHSGGAVYVLHPSFQAQLRHVLCSGLSAELVAPAAAVLPSAPPAPPADDLSEYARQQWEALLLHVVDGSSPPPALPPGLQAEAGRGVDVPALLAGAGLVVKCEGAFTHTAITESGFRFLLADVYTQLWGVVRQYLAALGGAPGSSAGPDLAVALNFLLRLGLQAGRPMPLAQLGGAERTIAAHMAQLGLLLPASAPGGALWLHPTHLAAVLAGGGRSGEAAAGGEEGYVIVESNYRVYAYTTSPVQISILRLFVRVDALLPNLVVGTITRESATAALGAGIAADQVVSFLRQHAHPRAAAKPPIVPAVVADQLRLWQQELTRLGAQAATLYSRFESPELYERAVAHARQLGALLTSNPDRQLLVVPAGFHDAMRAYLRDRKQQLGLG</sequence>
<dbReference type="GO" id="GO:0001671">
    <property type="term" value="F:ATPase activator activity"/>
    <property type="evidence" value="ECO:0007669"/>
    <property type="project" value="InterPro"/>
</dbReference>
<evidence type="ECO:0000256" key="2">
    <source>
        <dbReference type="ARBA" id="ARBA00007132"/>
    </source>
</evidence>
<comment type="subcellular location">
    <subcellularLocation>
        <location evidence="1 8">Nucleus</location>
    </subcellularLocation>
</comment>
<dbReference type="PANTHER" id="PTHR13152">
    <property type="entry name" value="TFIIH, POLYPEPTIDE 4"/>
    <property type="match status" value="1"/>
</dbReference>